<dbReference type="EMBL" id="QTSX02002152">
    <property type="protein sequence ID" value="KAJ9078340.1"/>
    <property type="molecule type" value="Genomic_DNA"/>
</dbReference>
<organism evidence="1 2">
    <name type="scientific">Entomophthora muscae</name>
    <dbReference type="NCBI Taxonomy" id="34485"/>
    <lineage>
        <taxon>Eukaryota</taxon>
        <taxon>Fungi</taxon>
        <taxon>Fungi incertae sedis</taxon>
        <taxon>Zoopagomycota</taxon>
        <taxon>Entomophthoromycotina</taxon>
        <taxon>Entomophthoromycetes</taxon>
        <taxon>Entomophthorales</taxon>
        <taxon>Entomophthoraceae</taxon>
        <taxon>Entomophthora</taxon>
    </lineage>
</organism>
<reference evidence="1" key="1">
    <citation type="submission" date="2022-04" db="EMBL/GenBank/DDBJ databases">
        <title>Genome of the entomopathogenic fungus Entomophthora muscae.</title>
        <authorList>
            <person name="Elya C."/>
            <person name="Lovett B.R."/>
            <person name="Lee E."/>
            <person name="Macias A.M."/>
            <person name="Hajek A.E."/>
            <person name="De Bivort B.L."/>
            <person name="Kasson M.T."/>
            <person name="De Fine Licht H.H."/>
            <person name="Stajich J.E."/>
        </authorList>
    </citation>
    <scope>NUCLEOTIDE SEQUENCE</scope>
    <source>
        <strain evidence="1">Berkeley</strain>
    </source>
</reference>
<protein>
    <submittedName>
        <fullName evidence="1">Uncharacterized protein</fullName>
    </submittedName>
</protein>
<keyword evidence="2" id="KW-1185">Reference proteome</keyword>
<dbReference type="Proteomes" id="UP001165960">
    <property type="component" value="Unassembled WGS sequence"/>
</dbReference>
<sequence>MLLRLKGISFLMTLINKSGYLKLKDSRVSSTMLLLKNSNLFPKNVECIYAAPFPHAILSSKEEYQHLKRLVVEAYSIPEELGSLDLPFIVDLVDDYFTNETLSHSNYLVTFCYLDFDHEFEFKLLTGLQSRSLLTSDAFESKFYESIPYTSYDCRKYTDKDDILELPFEAIHCSVSPNGSKYSPCLDNLSHFPSLSFHFKRHRKNLYLPEEIFQTTRLFLKVDKEEFEEFFQWILKYFPNLQYLTISNEVPEDILLLPENAFPSLTTFSSVSTQKPSFWTELTKAAPRLTNIYGEVDQATIVQLQSKKLKFHPYQGYHDNHGYFMTREFNKYI</sequence>
<evidence type="ECO:0000313" key="1">
    <source>
        <dbReference type="EMBL" id="KAJ9078340.1"/>
    </source>
</evidence>
<gene>
    <name evidence="1" type="ORF">DSO57_1007636</name>
</gene>
<accession>A0ACC2TU99</accession>
<evidence type="ECO:0000313" key="2">
    <source>
        <dbReference type="Proteomes" id="UP001165960"/>
    </source>
</evidence>
<proteinExistence type="predicted"/>
<name>A0ACC2TU99_9FUNG</name>
<comment type="caution">
    <text evidence="1">The sequence shown here is derived from an EMBL/GenBank/DDBJ whole genome shotgun (WGS) entry which is preliminary data.</text>
</comment>